<dbReference type="InterPro" id="IPR058488">
    <property type="entry name" value="DUF8175"/>
</dbReference>
<organism evidence="3 4">
    <name type="scientific">Cryptosporangium phraense</name>
    <dbReference type="NCBI Taxonomy" id="2593070"/>
    <lineage>
        <taxon>Bacteria</taxon>
        <taxon>Bacillati</taxon>
        <taxon>Actinomycetota</taxon>
        <taxon>Actinomycetes</taxon>
        <taxon>Cryptosporangiales</taxon>
        <taxon>Cryptosporangiaceae</taxon>
        <taxon>Cryptosporangium</taxon>
    </lineage>
</organism>
<gene>
    <name evidence="3" type="ORF">FL583_09800</name>
</gene>
<sequence>MLGVLGVVAVVLVCVLGGATAALLVTRNSGSGPEYAFPSASPGDDGPTGPLPTATPTAAPSGVTWEVVHGDDVPTSKTDGPAHVDAQQVASGYSRTPTGALIATAQIGTRAGWVDQPEAAKKTVQTQMIPGEDRDLFLGNLRTHTRRLDVRKRAQIAGFRFVSYSPGQAVIELAYRSISADVASYMGLTLTVRWVAGDWRLVAPPGGSWNTLRQLNVDPGDFTRWGRS</sequence>
<protein>
    <recommendedName>
        <fullName evidence="2">DUF8175 domain-containing protein</fullName>
    </recommendedName>
</protein>
<feature type="domain" description="DUF8175" evidence="2">
    <location>
        <begin position="36"/>
        <end position="215"/>
    </location>
</feature>
<evidence type="ECO:0000313" key="4">
    <source>
        <dbReference type="Proteomes" id="UP000317982"/>
    </source>
</evidence>
<dbReference type="InParanoid" id="A0A545AVK2"/>
<dbReference type="EMBL" id="VIRS01000005">
    <property type="protein sequence ID" value="TQS45367.1"/>
    <property type="molecule type" value="Genomic_DNA"/>
</dbReference>
<evidence type="ECO:0000259" key="2">
    <source>
        <dbReference type="Pfam" id="PF26526"/>
    </source>
</evidence>
<keyword evidence="4" id="KW-1185">Reference proteome</keyword>
<proteinExistence type="predicted"/>
<dbReference type="Pfam" id="PF26526">
    <property type="entry name" value="DUF8175"/>
    <property type="match status" value="1"/>
</dbReference>
<name>A0A545AVK2_9ACTN</name>
<reference evidence="3 4" key="1">
    <citation type="submission" date="2019-07" db="EMBL/GenBank/DDBJ databases">
        <title>Cryptosporangium phraense sp. nov., isolated from plant litter.</title>
        <authorList>
            <person name="Suriyachadkun C."/>
        </authorList>
    </citation>
    <scope>NUCLEOTIDE SEQUENCE [LARGE SCALE GENOMIC DNA]</scope>
    <source>
        <strain evidence="3 4">A-T 5661</strain>
    </source>
</reference>
<accession>A0A545AVK2</accession>
<dbReference type="AlphaFoldDB" id="A0A545AVK2"/>
<dbReference type="Proteomes" id="UP000317982">
    <property type="component" value="Unassembled WGS sequence"/>
</dbReference>
<comment type="caution">
    <text evidence="3">The sequence shown here is derived from an EMBL/GenBank/DDBJ whole genome shotgun (WGS) entry which is preliminary data.</text>
</comment>
<feature type="region of interest" description="Disordered" evidence="1">
    <location>
        <begin position="32"/>
        <end position="59"/>
    </location>
</feature>
<evidence type="ECO:0000313" key="3">
    <source>
        <dbReference type="EMBL" id="TQS45367.1"/>
    </source>
</evidence>
<evidence type="ECO:0000256" key="1">
    <source>
        <dbReference type="SAM" id="MobiDB-lite"/>
    </source>
</evidence>
<feature type="compositionally biased region" description="Low complexity" evidence="1">
    <location>
        <begin position="42"/>
        <end position="59"/>
    </location>
</feature>